<sequence length="55" mass="6390">MPLLSRPFLGLSIPLNLDIVSYVCQFCFAMPESFTWFRLILDYLIPRLGFTQSAF</sequence>
<proteinExistence type="predicted"/>
<accession>A0A563W1L1</accession>
<evidence type="ECO:0000313" key="2">
    <source>
        <dbReference type="Proteomes" id="UP000320055"/>
    </source>
</evidence>
<name>A0A563W1L1_9CYAN</name>
<reference evidence="1 2" key="1">
    <citation type="submission" date="2019-01" db="EMBL/GenBank/DDBJ databases">
        <authorList>
            <person name="Brito A."/>
        </authorList>
    </citation>
    <scope>NUCLEOTIDE SEQUENCE [LARGE SCALE GENOMIC DNA]</scope>
    <source>
        <strain evidence="1">1</strain>
    </source>
</reference>
<dbReference type="EMBL" id="CAACVJ010000579">
    <property type="protein sequence ID" value="VEP17525.1"/>
    <property type="molecule type" value="Genomic_DNA"/>
</dbReference>
<dbReference type="Proteomes" id="UP000320055">
    <property type="component" value="Unassembled WGS sequence"/>
</dbReference>
<gene>
    <name evidence="1" type="ORF">H1P_620034</name>
</gene>
<protein>
    <submittedName>
        <fullName evidence="1">Uncharacterized protein</fullName>
    </submittedName>
</protein>
<organism evidence="1 2">
    <name type="scientific">Hyella patelloides LEGE 07179</name>
    <dbReference type="NCBI Taxonomy" id="945734"/>
    <lineage>
        <taxon>Bacteria</taxon>
        <taxon>Bacillati</taxon>
        <taxon>Cyanobacteriota</taxon>
        <taxon>Cyanophyceae</taxon>
        <taxon>Pleurocapsales</taxon>
        <taxon>Hyellaceae</taxon>
        <taxon>Hyella</taxon>
    </lineage>
</organism>
<keyword evidence="2" id="KW-1185">Reference proteome</keyword>
<dbReference type="AlphaFoldDB" id="A0A563W1L1"/>
<evidence type="ECO:0000313" key="1">
    <source>
        <dbReference type="EMBL" id="VEP17525.1"/>
    </source>
</evidence>